<feature type="region of interest" description="Disordered" evidence="1">
    <location>
        <begin position="81"/>
        <end position="100"/>
    </location>
</feature>
<protein>
    <submittedName>
        <fullName evidence="2">Uncharacterized protein</fullName>
    </submittedName>
</protein>
<organism evidence="2 3">
    <name type="scientific">Merismopedia glauca CCAP 1448/3</name>
    <dbReference type="NCBI Taxonomy" id="1296344"/>
    <lineage>
        <taxon>Bacteria</taxon>
        <taxon>Bacillati</taxon>
        <taxon>Cyanobacteriota</taxon>
        <taxon>Cyanophyceae</taxon>
        <taxon>Synechococcales</taxon>
        <taxon>Merismopediaceae</taxon>
        <taxon>Merismopedia</taxon>
    </lineage>
</organism>
<dbReference type="AlphaFoldDB" id="A0A2T1BZG5"/>
<dbReference type="EMBL" id="PVWJ01000110">
    <property type="protein sequence ID" value="PSB01391.1"/>
    <property type="molecule type" value="Genomic_DNA"/>
</dbReference>
<dbReference type="OrthoDB" id="9812611at2"/>
<proteinExistence type="predicted"/>
<sequence length="100" mass="11525">MAQPLASENRFRKFVFEQVLPSIRQHGFYATQQAAENLENQFSDTPELRDVDLAAAMFGKRFGLAYEQRYLMQQVKKHHPQLVGSEPVNQVKSQKSKVKS</sequence>
<keyword evidence="3" id="KW-1185">Reference proteome</keyword>
<comment type="caution">
    <text evidence="2">The sequence shown here is derived from an EMBL/GenBank/DDBJ whole genome shotgun (WGS) entry which is preliminary data.</text>
</comment>
<name>A0A2T1BZG5_9CYAN</name>
<dbReference type="Proteomes" id="UP000238762">
    <property type="component" value="Unassembled WGS sequence"/>
</dbReference>
<reference evidence="2 3" key="2">
    <citation type="submission" date="2018-03" db="EMBL/GenBank/DDBJ databases">
        <title>The ancient ancestry and fast evolution of plastids.</title>
        <authorList>
            <person name="Moore K.R."/>
            <person name="Magnabosco C."/>
            <person name="Momper L."/>
            <person name="Gold D.A."/>
            <person name="Bosak T."/>
            <person name="Fournier G.P."/>
        </authorList>
    </citation>
    <scope>NUCLEOTIDE SEQUENCE [LARGE SCALE GENOMIC DNA]</scope>
    <source>
        <strain evidence="2 3">CCAP 1448/3</strain>
    </source>
</reference>
<reference evidence="2 3" key="1">
    <citation type="submission" date="2018-02" db="EMBL/GenBank/DDBJ databases">
        <authorList>
            <person name="Cohen D.B."/>
            <person name="Kent A.D."/>
        </authorList>
    </citation>
    <scope>NUCLEOTIDE SEQUENCE [LARGE SCALE GENOMIC DNA]</scope>
    <source>
        <strain evidence="2 3">CCAP 1448/3</strain>
    </source>
</reference>
<gene>
    <name evidence="2" type="ORF">C7B64_18555</name>
</gene>
<evidence type="ECO:0000256" key="1">
    <source>
        <dbReference type="SAM" id="MobiDB-lite"/>
    </source>
</evidence>
<evidence type="ECO:0000313" key="2">
    <source>
        <dbReference type="EMBL" id="PSB01391.1"/>
    </source>
</evidence>
<evidence type="ECO:0000313" key="3">
    <source>
        <dbReference type="Proteomes" id="UP000238762"/>
    </source>
</evidence>
<accession>A0A2T1BZG5</accession>
<dbReference type="RefSeq" id="WP_106290139.1">
    <property type="nucleotide sequence ID" value="NZ_CAWNTC010000141.1"/>
</dbReference>